<keyword evidence="2" id="KW-0227">DNA damage</keyword>
<feature type="domain" description="Chromatin assembly factor 1 subunit Cac1-like C-terminal" evidence="7">
    <location>
        <begin position="680"/>
        <end position="735"/>
    </location>
</feature>
<evidence type="ECO:0000256" key="1">
    <source>
        <dbReference type="ARBA" id="ARBA00004123"/>
    </source>
</evidence>
<evidence type="ECO:0000313" key="9">
    <source>
        <dbReference type="Proteomes" id="UP000554235"/>
    </source>
</evidence>
<dbReference type="InterPro" id="IPR048800">
    <property type="entry name" value="Cac1-like_C"/>
</dbReference>
<dbReference type="GO" id="GO:0005634">
    <property type="term" value="C:nucleus"/>
    <property type="evidence" value="ECO:0007669"/>
    <property type="project" value="UniProtKB-SubCell"/>
</dbReference>
<proteinExistence type="predicted"/>
<dbReference type="InterPro" id="IPR022043">
    <property type="entry name" value="CAF1A_DD"/>
</dbReference>
<comment type="caution">
    <text evidence="8">The sequence shown here is derived from an EMBL/GenBank/DDBJ whole genome shotgun (WGS) entry which is preliminary data.</text>
</comment>
<feature type="compositionally biased region" description="Basic and acidic residues" evidence="5">
    <location>
        <begin position="236"/>
        <end position="319"/>
    </location>
</feature>
<dbReference type="AlphaFoldDB" id="A0A8H4LGU5"/>
<accession>A0A8H4LGU5</accession>
<dbReference type="GO" id="GO:0006281">
    <property type="term" value="P:DNA repair"/>
    <property type="evidence" value="ECO:0007669"/>
    <property type="project" value="UniProtKB-KW"/>
</dbReference>
<sequence>MHFTAWPTRKCAPVSGAKSTRRRVFLWLLVPFWGPGFPSNLDASSHSLGDLVHETLSIPSTYTALPPKKIPGIFSNEMLARAPALATASGTFDFLIHHSTQRPLLHNNSELGSSHRFTMPLLEMSSNIQETEAMGRKRSHDEFEGDSVKVGESEEANLPLAASSQPNGECALPSVAVTGSQSTPQGSPDLTEPGSSTPVRKSPSPHTPVKNETTQDTTASAFKLTANPPLKKKKPTPAEKEAKKAEKEAQKEAKEKEAARLKEEREEKAAIRAVERAKADAEKAARAKEREEKAKEREEKRRQKEEEKKRKEDEEEKKARQQRTLGSFFKVPSTPKKSEDATKAKNVTLGDGSPAKIATRASKSEYEKLFKPFFVKEHTRVARLWPEMDDETRELKSKILDECIGGQRANELQTSFDPVRLFALPGKPSKRGKLHHPVRHIMEHVYKETEKSDNAIPEHADKIMRKARQKLSRVPMKVIAFSQDVRPPYYGTMTFKPFALGKGNMSQLARKPTGKRLPLDYDYDSEAEWQEEEGEDLDADDDEEELDDEDDMEGFLDDSEDAGLSRRIFANTMEPDSTGICFEDGTLPVNQVVYEHRMEFMHDGLEQTWGIDPFSTQYWEPEPKTKTAKTTKTTKTTKVTQAAESGAKMPPPPTPTNAFAAMTGGASTADAPKLVKSELMDDVKRAILDHKSLSKVGIIDFVFHQFRNDVSRTEVKNTIELVAEKTGKGRSKEWALKHGHEITS</sequence>
<dbReference type="PANTHER" id="PTHR15272:SF0">
    <property type="entry name" value="CHROMATIN ASSEMBLY FACTOR 1 SUBUNIT A"/>
    <property type="match status" value="1"/>
</dbReference>
<evidence type="ECO:0000259" key="6">
    <source>
        <dbReference type="Pfam" id="PF12253"/>
    </source>
</evidence>
<dbReference type="Pfam" id="PF12253">
    <property type="entry name" value="CAF1A_dimeriz"/>
    <property type="match status" value="1"/>
</dbReference>
<keyword evidence="4" id="KW-0539">Nucleus</keyword>
<feature type="domain" description="Chromatin assembly factor 1 subunit A dimerization" evidence="6">
    <location>
        <begin position="477"/>
        <end position="552"/>
    </location>
</feature>
<evidence type="ECO:0000259" key="7">
    <source>
        <dbReference type="Pfam" id="PF21796"/>
    </source>
</evidence>
<keyword evidence="9" id="KW-1185">Reference proteome</keyword>
<reference evidence="8 9" key="1">
    <citation type="submission" date="2020-01" db="EMBL/GenBank/DDBJ databases">
        <title>Identification and distribution of gene clusters putatively required for synthesis of sphingolipid metabolism inhibitors in phylogenetically diverse species of the filamentous fungus Fusarium.</title>
        <authorList>
            <person name="Kim H.-S."/>
            <person name="Busman M."/>
            <person name="Brown D.W."/>
            <person name="Divon H."/>
            <person name="Uhlig S."/>
            <person name="Proctor R.H."/>
        </authorList>
    </citation>
    <scope>NUCLEOTIDE SEQUENCE [LARGE SCALE GENOMIC DNA]</scope>
    <source>
        <strain evidence="8 9">NRRL 20459</strain>
    </source>
</reference>
<feature type="compositionally biased region" description="Basic and acidic residues" evidence="5">
    <location>
        <begin position="133"/>
        <end position="152"/>
    </location>
</feature>
<dbReference type="EMBL" id="JAADYS010000702">
    <property type="protein sequence ID" value="KAF4467719.1"/>
    <property type="molecule type" value="Genomic_DNA"/>
</dbReference>
<feature type="region of interest" description="Disordered" evidence="5">
    <location>
        <begin position="623"/>
        <end position="653"/>
    </location>
</feature>
<organism evidence="8 9">
    <name type="scientific">Fusarium albosuccineum</name>
    <dbReference type="NCBI Taxonomy" id="1237068"/>
    <lineage>
        <taxon>Eukaryota</taxon>
        <taxon>Fungi</taxon>
        <taxon>Dikarya</taxon>
        <taxon>Ascomycota</taxon>
        <taxon>Pezizomycotina</taxon>
        <taxon>Sordariomycetes</taxon>
        <taxon>Hypocreomycetidae</taxon>
        <taxon>Hypocreales</taxon>
        <taxon>Nectriaceae</taxon>
        <taxon>Fusarium</taxon>
        <taxon>Fusarium decemcellulare species complex</taxon>
    </lineage>
</organism>
<dbReference type="Pfam" id="PF21796">
    <property type="entry name" value="Cac1_C"/>
    <property type="match status" value="1"/>
</dbReference>
<evidence type="ECO:0000256" key="3">
    <source>
        <dbReference type="ARBA" id="ARBA00023204"/>
    </source>
</evidence>
<dbReference type="PANTHER" id="PTHR15272">
    <property type="entry name" value="CHROMATIN ASSEMBLY FACTOR 1 SUBUNIT A CAF-1 SUBUNIT A"/>
    <property type="match status" value="1"/>
</dbReference>
<name>A0A8H4LGU5_9HYPO</name>
<feature type="compositionally biased region" description="Polar residues" evidence="5">
    <location>
        <begin position="210"/>
        <end position="220"/>
    </location>
</feature>
<dbReference type="GO" id="GO:0006334">
    <property type="term" value="P:nucleosome assembly"/>
    <property type="evidence" value="ECO:0007669"/>
    <property type="project" value="TreeGrafter"/>
</dbReference>
<dbReference type="Proteomes" id="UP000554235">
    <property type="component" value="Unassembled WGS sequence"/>
</dbReference>
<dbReference type="OrthoDB" id="79480at2759"/>
<evidence type="ECO:0000256" key="5">
    <source>
        <dbReference type="SAM" id="MobiDB-lite"/>
    </source>
</evidence>
<gene>
    <name evidence="8" type="ORF">FALBO_5404</name>
</gene>
<evidence type="ECO:0000256" key="4">
    <source>
        <dbReference type="ARBA" id="ARBA00023242"/>
    </source>
</evidence>
<comment type="subcellular location">
    <subcellularLocation>
        <location evidence="1">Nucleus</location>
    </subcellularLocation>
</comment>
<feature type="compositionally biased region" description="Polar residues" evidence="5">
    <location>
        <begin position="177"/>
        <end position="199"/>
    </location>
</feature>
<protein>
    <submittedName>
        <fullName evidence="8">Chromatin assembly factor 1 subunit rlf2</fullName>
    </submittedName>
</protein>
<keyword evidence="3" id="KW-0234">DNA repair</keyword>
<feature type="region of interest" description="Disordered" evidence="5">
    <location>
        <begin position="527"/>
        <end position="558"/>
    </location>
</feature>
<evidence type="ECO:0000313" key="8">
    <source>
        <dbReference type="EMBL" id="KAF4467719.1"/>
    </source>
</evidence>
<evidence type="ECO:0000256" key="2">
    <source>
        <dbReference type="ARBA" id="ARBA00022763"/>
    </source>
</evidence>
<dbReference type="GO" id="GO:0033186">
    <property type="term" value="C:CAF-1 complex"/>
    <property type="evidence" value="ECO:0007669"/>
    <property type="project" value="TreeGrafter"/>
</dbReference>
<feature type="compositionally biased region" description="Low complexity" evidence="5">
    <location>
        <begin position="628"/>
        <end position="640"/>
    </location>
</feature>
<feature type="region of interest" description="Disordered" evidence="5">
    <location>
        <begin position="130"/>
        <end position="354"/>
    </location>
</feature>